<keyword evidence="1" id="KW-0805">Transcription regulation</keyword>
<name>A0ABS3LZ55_9PROT</name>
<dbReference type="InterPro" id="IPR002577">
    <property type="entry name" value="HTH_HxlR"/>
</dbReference>
<dbReference type="Gene3D" id="1.10.10.10">
    <property type="entry name" value="Winged helix-like DNA-binding domain superfamily/Winged helix DNA-binding domain"/>
    <property type="match status" value="1"/>
</dbReference>
<dbReference type="InterPro" id="IPR036390">
    <property type="entry name" value="WH_DNA-bd_sf"/>
</dbReference>
<proteinExistence type="predicted"/>
<evidence type="ECO:0000313" key="6">
    <source>
        <dbReference type="Proteomes" id="UP000664771"/>
    </source>
</evidence>
<evidence type="ECO:0000256" key="3">
    <source>
        <dbReference type="ARBA" id="ARBA00023163"/>
    </source>
</evidence>
<evidence type="ECO:0000256" key="1">
    <source>
        <dbReference type="ARBA" id="ARBA00023015"/>
    </source>
</evidence>
<organism evidence="5 6">
    <name type="scientific">Acetobacter sacchari</name>
    <dbReference type="NCBI Taxonomy" id="2661687"/>
    <lineage>
        <taxon>Bacteria</taxon>
        <taxon>Pseudomonadati</taxon>
        <taxon>Pseudomonadota</taxon>
        <taxon>Alphaproteobacteria</taxon>
        <taxon>Acetobacterales</taxon>
        <taxon>Acetobacteraceae</taxon>
        <taxon>Acetobacter</taxon>
    </lineage>
</organism>
<reference evidence="5 6" key="1">
    <citation type="submission" date="2021-03" db="EMBL/GenBank/DDBJ databases">
        <title>The complete genome sequence of Acetobacter sacchari TBRC 11175.</title>
        <authorList>
            <person name="Charoenyingcharoen P."/>
            <person name="Yukphan P."/>
        </authorList>
    </citation>
    <scope>NUCLEOTIDE SEQUENCE [LARGE SCALE GENOMIC DNA]</scope>
    <source>
        <strain evidence="5 6">TBRC 11175</strain>
    </source>
</reference>
<gene>
    <name evidence="5" type="ORF">J2D73_15450</name>
</gene>
<evidence type="ECO:0000259" key="4">
    <source>
        <dbReference type="PROSITE" id="PS51118"/>
    </source>
</evidence>
<dbReference type="InterPro" id="IPR036388">
    <property type="entry name" value="WH-like_DNA-bd_sf"/>
</dbReference>
<dbReference type="Pfam" id="PF01638">
    <property type="entry name" value="HxlR"/>
    <property type="match status" value="1"/>
</dbReference>
<comment type="caution">
    <text evidence="5">The sequence shown here is derived from an EMBL/GenBank/DDBJ whole genome shotgun (WGS) entry which is preliminary data.</text>
</comment>
<dbReference type="RefSeq" id="WP_207882701.1">
    <property type="nucleotide sequence ID" value="NZ_JAFVMF010000018.1"/>
</dbReference>
<feature type="domain" description="HTH hxlR-type" evidence="4">
    <location>
        <begin position="13"/>
        <end position="111"/>
    </location>
</feature>
<evidence type="ECO:0000313" key="5">
    <source>
        <dbReference type="EMBL" id="MBO1361182.1"/>
    </source>
</evidence>
<protein>
    <submittedName>
        <fullName evidence="5">Winged helix-turn-helix transcriptional regulator</fullName>
    </submittedName>
</protein>
<accession>A0ABS3LZ55</accession>
<dbReference type="PANTHER" id="PTHR33204">
    <property type="entry name" value="TRANSCRIPTIONAL REGULATOR, MARR FAMILY"/>
    <property type="match status" value="1"/>
</dbReference>
<keyword evidence="6" id="KW-1185">Reference proteome</keyword>
<dbReference type="PROSITE" id="PS51118">
    <property type="entry name" value="HTH_HXLR"/>
    <property type="match status" value="1"/>
</dbReference>
<keyword evidence="3" id="KW-0804">Transcription</keyword>
<dbReference type="SUPFAM" id="SSF46785">
    <property type="entry name" value="Winged helix' DNA-binding domain"/>
    <property type="match status" value="1"/>
</dbReference>
<evidence type="ECO:0000256" key="2">
    <source>
        <dbReference type="ARBA" id="ARBA00023125"/>
    </source>
</evidence>
<dbReference type="EMBL" id="JAFVMF010000018">
    <property type="protein sequence ID" value="MBO1361182.1"/>
    <property type="molecule type" value="Genomic_DNA"/>
</dbReference>
<dbReference type="PANTHER" id="PTHR33204:SF29">
    <property type="entry name" value="TRANSCRIPTIONAL REGULATOR"/>
    <property type="match status" value="1"/>
</dbReference>
<dbReference type="Proteomes" id="UP000664771">
    <property type="component" value="Unassembled WGS sequence"/>
</dbReference>
<keyword evidence="2" id="KW-0238">DNA-binding</keyword>
<sequence length="134" mass="15179">MKKRQRWSTIPGCSLEAALNVIGGRWKGVFLFHLLDGKMRFNELSRLAKGASPRLVVNQLRELEHDGLICREVFPVVPPKVEYSLTDEGRSLEPILISLSDWGYAWIERHPFQEPHLVTDSPGPISPPEAPRTP</sequence>